<organism evidence="2 3">
    <name type="scientific">Clostridium tarantellae</name>
    <dbReference type="NCBI Taxonomy" id="39493"/>
    <lineage>
        <taxon>Bacteria</taxon>
        <taxon>Bacillati</taxon>
        <taxon>Bacillota</taxon>
        <taxon>Clostridia</taxon>
        <taxon>Eubacteriales</taxon>
        <taxon>Clostridiaceae</taxon>
        <taxon>Clostridium</taxon>
    </lineage>
</organism>
<feature type="region of interest" description="Disordered" evidence="1">
    <location>
        <begin position="1"/>
        <end position="21"/>
    </location>
</feature>
<sequence>MSRYSNMVDHNPYNHNMNKSFSKPQPYYNVPPNFYPNNYNNPGNFNNSFRTSTQNFNYGFPSNYYNYANSYKNKIPCPNHNALPSTYNNINNQHIKYAPCTSQSNYFNNNYDSNCCTTENTNCDLNDKYFSQNNNNIPQNSNYHFCSKTYNTLKNQPYGNFLNSENNTYNSNKSNYDFSQKTYNNEAAFTQNTNSSTNDFCNHDFCNHHDYINHICNDSYKDISPNKGAQFLSTSSCNPVVPPGCILLYNHKNITSNGSDINYNINNGSFILAPKHCYLINIYISGFTAPFQKLFFIMFLNGCATGATPIQSEAINSYNSATAYTIITTTTNTTLQILNATNGVVNNVTSSISLFQIC</sequence>
<evidence type="ECO:0000313" key="2">
    <source>
        <dbReference type="EMBL" id="MPQ44144.1"/>
    </source>
</evidence>
<dbReference type="RefSeq" id="WP_152890362.1">
    <property type="nucleotide sequence ID" value="NZ_WHJC01000160.1"/>
</dbReference>
<dbReference type="Proteomes" id="UP000430345">
    <property type="component" value="Unassembled WGS sequence"/>
</dbReference>
<evidence type="ECO:0000256" key="1">
    <source>
        <dbReference type="SAM" id="MobiDB-lite"/>
    </source>
</evidence>
<proteinExistence type="predicted"/>
<name>A0A6I1MMA5_9CLOT</name>
<protein>
    <submittedName>
        <fullName evidence="2">Uncharacterized protein</fullName>
    </submittedName>
</protein>
<dbReference type="EMBL" id="WHJC01000160">
    <property type="protein sequence ID" value="MPQ44144.1"/>
    <property type="molecule type" value="Genomic_DNA"/>
</dbReference>
<keyword evidence="3" id="KW-1185">Reference proteome</keyword>
<reference evidence="2 3" key="1">
    <citation type="submission" date="2019-10" db="EMBL/GenBank/DDBJ databases">
        <title>The Genome Sequence of Clostridium tarantellae Isolated from Fish Brain.</title>
        <authorList>
            <person name="Bano L."/>
            <person name="Kiel M."/>
            <person name="Sales G."/>
            <person name="Doxey A.C."/>
            <person name="Mansfield M.J."/>
            <person name="Schiavone M."/>
            <person name="Rossetto O."/>
            <person name="Pirazzini M."/>
            <person name="Dobrindt U."/>
            <person name="Montecucco C."/>
        </authorList>
    </citation>
    <scope>NUCLEOTIDE SEQUENCE [LARGE SCALE GENOMIC DNA]</scope>
    <source>
        <strain evidence="2 3">DSM 3997</strain>
    </source>
</reference>
<evidence type="ECO:0000313" key="3">
    <source>
        <dbReference type="Proteomes" id="UP000430345"/>
    </source>
</evidence>
<accession>A0A6I1MMA5</accession>
<dbReference type="AlphaFoldDB" id="A0A6I1MMA5"/>
<gene>
    <name evidence="2" type="ORF">GBZ86_10260</name>
</gene>
<comment type="caution">
    <text evidence="2">The sequence shown here is derived from an EMBL/GenBank/DDBJ whole genome shotgun (WGS) entry which is preliminary data.</text>
</comment>